<keyword evidence="4" id="KW-0597">Phosphoprotein</keyword>
<dbReference type="SMART" id="SM00823">
    <property type="entry name" value="PKS_PP"/>
    <property type="match status" value="1"/>
</dbReference>
<dbReference type="InterPro" id="IPR029058">
    <property type="entry name" value="AB_hydrolase_fold"/>
</dbReference>
<dbReference type="Proteomes" id="UP000677234">
    <property type="component" value="Chromosome"/>
</dbReference>
<dbReference type="GO" id="GO:0008610">
    <property type="term" value="P:lipid biosynthetic process"/>
    <property type="evidence" value="ECO:0007669"/>
    <property type="project" value="UniProtKB-ARBA"/>
</dbReference>
<comment type="similarity">
    <text evidence="2">Belongs to the ATP-dependent AMP-binding enzyme family.</text>
</comment>
<dbReference type="Gene3D" id="3.40.50.980">
    <property type="match status" value="2"/>
</dbReference>
<dbReference type="FunFam" id="3.40.50.12780:FF:000012">
    <property type="entry name" value="Non-ribosomal peptide synthetase"/>
    <property type="match status" value="1"/>
</dbReference>
<dbReference type="InterPro" id="IPR020806">
    <property type="entry name" value="PKS_PP-bd"/>
</dbReference>
<keyword evidence="13" id="KW-1185">Reference proteome</keyword>
<keyword evidence="7" id="KW-0045">Antibiotic biosynthesis</keyword>
<dbReference type="InterPro" id="IPR025110">
    <property type="entry name" value="AMP-bd_C"/>
</dbReference>
<dbReference type="PANTHER" id="PTHR45527">
    <property type="entry name" value="NONRIBOSOMAL PEPTIDE SYNTHETASE"/>
    <property type="match status" value="1"/>
</dbReference>
<dbReference type="RefSeq" id="WP_198826437.1">
    <property type="nucleotide sequence ID" value="NZ_CP066308.1"/>
</dbReference>
<accession>A0A7T5EHN5</accession>
<dbReference type="Pfam" id="PF00550">
    <property type="entry name" value="PP-binding"/>
    <property type="match status" value="1"/>
</dbReference>
<proteinExistence type="inferred from homology"/>
<evidence type="ECO:0000256" key="3">
    <source>
        <dbReference type="ARBA" id="ARBA00022450"/>
    </source>
</evidence>
<dbReference type="PANTHER" id="PTHR45527:SF1">
    <property type="entry name" value="FATTY ACID SYNTHASE"/>
    <property type="match status" value="1"/>
</dbReference>
<dbReference type="InterPro" id="IPR010071">
    <property type="entry name" value="AA_adenyl_dom"/>
</dbReference>
<dbReference type="InterPro" id="IPR001242">
    <property type="entry name" value="Condensation_dom"/>
</dbReference>
<gene>
    <name evidence="10" type="ORF">JD108_12695</name>
    <name evidence="11" type="ORF">KDJ56_12640</name>
</gene>
<dbReference type="GO" id="GO:0031177">
    <property type="term" value="F:phosphopantetheine binding"/>
    <property type="evidence" value="ECO:0007669"/>
    <property type="project" value="InterPro"/>
</dbReference>
<keyword evidence="3" id="KW-0596">Phosphopantetheine</keyword>
<dbReference type="CDD" id="cd19531">
    <property type="entry name" value="LCL_NRPS-like"/>
    <property type="match status" value="1"/>
</dbReference>
<dbReference type="AlphaFoldDB" id="A0A7T5EHN5"/>
<evidence type="ECO:0000256" key="6">
    <source>
        <dbReference type="ARBA" id="ARBA00022737"/>
    </source>
</evidence>
<evidence type="ECO:0000256" key="1">
    <source>
        <dbReference type="ARBA" id="ARBA00001957"/>
    </source>
</evidence>
<dbReference type="GO" id="GO:0044550">
    <property type="term" value="P:secondary metabolite biosynthetic process"/>
    <property type="evidence" value="ECO:0007669"/>
    <property type="project" value="UniProtKB-ARBA"/>
</dbReference>
<dbReference type="FunFam" id="2.30.38.10:FF:000001">
    <property type="entry name" value="Non-ribosomal peptide synthetase PvdI"/>
    <property type="match status" value="1"/>
</dbReference>
<reference evidence="11" key="2">
    <citation type="submission" date="2021-04" db="EMBL/GenBank/DDBJ databases">
        <title>Brevibacillus composti FJAT-54423, complete genome.</title>
        <authorList>
            <person name="Tang R."/>
        </authorList>
    </citation>
    <scope>NUCLEOTIDE SEQUENCE</scope>
    <source>
        <strain evidence="11">FJAT-54424</strain>
    </source>
</reference>
<dbReference type="Pfam" id="PF00668">
    <property type="entry name" value="Condensation"/>
    <property type="match status" value="1"/>
</dbReference>
<organism evidence="10 12">
    <name type="scientific">Brevibacillus composti</name>
    <dbReference type="NCBI Taxonomy" id="2796470"/>
    <lineage>
        <taxon>Bacteria</taxon>
        <taxon>Bacillati</taxon>
        <taxon>Bacillota</taxon>
        <taxon>Bacilli</taxon>
        <taxon>Bacillales</taxon>
        <taxon>Paenibacillaceae</taxon>
        <taxon>Brevibacillus</taxon>
    </lineage>
</organism>
<dbReference type="Gene3D" id="2.30.38.10">
    <property type="entry name" value="Luciferase, Domain 3"/>
    <property type="match status" value="1"/>
</dbReference>
<dbReference type="InterPro" id="IPR036736">
    <property type="entry name" value="ACP-like_sf"/>
</dbReference>
<dbReference type="FunFam" id="1.10.1200.10:FF:000005">
    <property type="entry name" value="Nonribosomal peptide synthetase 1"/>
    <property type="match status" value="1"/>
</dbReference>
<dbReference type="InterPro" id="IPR020845">
    <property type="entry name" value="AMP-binding_CS"/>
</dbReference>
<dbReference type="Gene3D" id="3.30.300.30">
    <property type="match status" value="1"/>
</dbReference>
<reference evidence="10 12" key="1">
    <citation type="submission" date="2020-12" db="EMBL/GenBank/DDBJ databases">
        <title>strain FJAT-54423T represents a novel species of the genus Brevibacillus.</title>
        <authorList>
            <person name="Tang R."/>
        </authorList>
    </citation>
    <scope>NUCLEOTIDE SEQUENCE [LARGE SCALE GENOMIC DNA]</scope>
    <source>
        <strain evidence="10 12">FJAT-54423</strain>
    </source>
</reference>
<evidence type="ECO:0000256" key="8">
    <source>
        <dbReference type="ARBA" id="ARBA00023268"/>
    </source>
</evidence>
<dbReference type="Gene3D" id="3.40.50.1820">
    <property type="entry name" value="alpha/beta hydrolase"/>
    <property type="match status" value="1"/>
</dbReference>
<dbReference type="SUPFAM" id="SSF52777">
    <property type="entry name" value="CoA-dependent acyltransferases"/>
    <property type="match status" value="2"/>
</dbReference>
<dbReference type="Pfam" id="PF13193">
    <property type="entry name" value="AMP-binding_C"/>
    <property type="match status" value="1"/>
</dbReference>
<dbReference type="InterPro" id="IPR045851">
    <property type="entry name" value="AMP-bd_C_sf"/>
</dbReference>
<evidence type="ECO:0000256" key="7">
    <source>
        <dbReference type="ARBA" id="ARBA00023194"/>
    </source>
</evidence>
<dbReference type="CDD" id="cd17646">
    <property type="entry name" value="A_NRPS_AB3403-like"/>
    <property type="match status" value="1"/>
</dbReference>
<dbReference type="GO" id="GO:0005829">
    <property type="term" value="C:cytosol"/>
    <property type="evidence" value="ECO:0007669"/>
    <property type="project" value="TreeGrafter"/>
</dbReference>
<dbReference type="InterPro" id="IPR000873">
    <property type="entry name" value="AMP-dep_synth/lig_dom"/>
</dbReference>
<dbReference type="PROSITE" id="PS50075">
    <property type="entry name" value="CARRIER"/>
    <property type="match status" value="1"/>
</dbReference>
<dbReference type="InterPro" id="IPR023213">
    <property type="entry name" value="CAT-like_dom_sf"/>
</dbReference>
<dbReference type="KEGG" id="bcop:JD108_12695"/>
<dbReference type="FunFam" id="3.30.559.10:FF:000012">
    <property type="entry name" value="Non-ribosomal peptide synthetase"/>
    <property type="match status" value="1"/>
</dbReference>
<dbReference type="SUPFAM" id="SSF56801">
    <property type="entry name" value="Acetyl-CoA synthetase-like"/>
    <property type="match status" value="1"/>
</dbReference>
<dbReference type="GO" id="GO:0043041">
    <property type="term" value="P:amino acid activation for nonribosomal peptide biosynthetic process"/>
    <property type="evidence" value="ECO:0007669"/>
    <property type="project" value="TreeGrafter"/>
</dbReference>
<dbReference type="Proteomes" id="UP000595847">
    <property type="component" value="Chromosome"/>
</dbReference>
<sequence length="1129" mass="128457">MSEEMLSPQKNLSAAKQLLLEKRLKGKGKTSSPAPAIKRRENRELAAVSYPQERMWFVNQLQPESAAYNVPGALRLTGEVDVAALKKSIDEIIRRHDVLRTTFRAVDGRLVQIIEKEMQFDWRVDDLRHFPQEKREEERIRAEAEMACLSFALDQGPLIGMRLLRVADDEHILLLTVHHIIFDGWSIGIFVRELASLYRAYSKGEEASLPELVIQYGDYAEWQRNVWLEQTEMDKQLSYWREKLKGMPAALDLPTDRVRPPVQTFRGAAKTFALPADLKRRLEALGRQEGATLFMTLLAAFKTLVYRYSGQSDLVIGTPIAGRKHRETESLIGLFLNLLALRTDVSGELSFRDLLRRVKQVTLEAYANQDIPFEKLVEELKPERDLSRHPLFQAMFVLQNAPVPSLEWEELRIEIQELETGTAKFDLNVWMTETAEGLTGTWEYNTDLFDEQTIVQMAGHFENILRTVADDADQKLAELPILTDRDLQVLQEWATGPQVEMPETTIHELIEARSAETPDRIALVFRERQMTYADLDAEANRLAHYILERSAGTDPFIGVYLERSLEMVIALLAVLKANRAYVPIDPEYPEERIRYMLEDSRVSLILTQSRLRESLPAGIDAICLDRDRRLWTGMSPRKPEGTSSPDQEMYMIYTSGSTGKPKGVINNHRGVVNRLLWMQQEYRLTEGDRVLQKTPFSFDVSVWEFFWPLLAGAQLVIAEPGGHRDSSYLVRLIQEQQITTLHFVPSMLQIFLEHPESSRCTSLQRVICSGEALTAQLQKAFYERLDAGLYNLYGPTEAAVDVTEWKCQKHDPNTVVPIGYPISNTRILVLDARLQPVPIGVVGELHIGGVQVAKGYHNRPELTAERFIPDPFSSEPGARLYKTGDLARFRWDGSIEYMGRMDNQVKLRGLRIELDEIAATLEQHKDVRQAVVLVRDASPEDKRLEAYLLLEKNAAAWEAKEWRDYLKKRLPEYMVPGRFIAVEEMPLTANGKLDRGALLKMAGEPVLPQEAYVAPRNAVEEVLAEIWRDVLGTERVGVHDDFFELGGHSLLATQIATRVAQVLHSELPLIPFFHHPTVAGAAELILQDPLQRTRIEKTAQLLVNLSRLSEEEVDALLLESSTTKGGRDA</sequence>
<evidence type="ECO:0000313" key="13">
    <source>
        <dbReference type="Proteomes" id="UP000677234"/>
    </source>
</evidence>
<dbReference type="Pfam" id="PF00501">
    <property type="entry name" value="AMP-binding"/>
    <property type="match status" value="1"/>
</dbReference>
<keyword evidence="5" id="KW-0436">Ligase</keyword>
<dbReference type="GO" id="GO:0016874">
    <property type="term" value="F:ligase activity"/>
    <property type="evidence" value="ECO:0007669"/>
    <property type="project" value="UniProtKB-KW"/>
</dbReference>
<comment type="cofactor">
    <cofactor evidence="1">
        <name>pantetheine 4'-phosphate</name>
        <dbReference type="ChEBI" id="CHEBI:47942"/>
    </cofactor>
</comment>
<dbReference type="InterPro" id="IPR009081">
    <property type="entry name" value="PP-bd_ACP"/>
</dbReference>
<dbReference type="EMBL" id="CP066308">
    <property type="protein sequence ID" value="QQE72804.1"/>
    <property type="molecule type" value="Genomic_DNA"/>
</dbReference>
<evidence type="ECO:0000313" key="11">
    <source>
        <dbReference type="EMBL" id="QUO39882.1"/>
    </source>
</evidence>
<dbReference type="PROSITE" id="PS00455">
    <property type="entry name" value="AMP_BINDING"/>
    <property type="match status" value="1"/>
</dbReference>
<evidence type="ECO:0000256" key="4">
    <source>
        <dbReference type="ARBA" id="ARBA00022553"/>
    </source>
</evidence>
<dbReference type="FunFam" id="3.40.50.980:FF:000002">
    <property type="entry name" value="Enterobactin synthetase component F"/>
    <property type="match status" value="1"/>
</dbReference>
<dbReference type="FunFam" id="3.40.50.980:FF:000001">
    <property type="entry name" value="Non-ribosomal peptide synthetase"/>
    <property type="match status" value="1"/>
</dbReference>
<dbReference type="GO" id="GO:0017000">
    <property type="term" value="P:antibiotic biosynthetic process"/>
    <property type="evidence" value="ECO:0007669"/>
    <property type="project" value="UniProtKB-KW"/>
</dbReference>
<protein>
    <submittedName>
        <fullName evidence="10">Amino acid adenylation domain-containing protein</fullName>
    </submittedName>
</protein>
<dbReference type="SUPFAM" id="SSF47336">
    <property type="entry name" value="ACP-like"/>
    <property type="match status" value="1"/>
</dbReference>
<name>A0A7T5EHN5_9BACL</name>
<dbReference type="NCBIfam" id="TIGR01733">
    <property type="entry name" value="AA-adenyl-dom"/>
    <property type="match status" value="1"/>
</dbReference>
<dbReference type="FunFam" id="3.30.300.30:FF:000010">
    <property type="entry name" value="Enterobactin synthetase component F"/>
    <property type="match status" value="1"/>
</dbReference>
<dbReference type="PROSITE" id="PS00012">
    <property type="entry name" value="PHOSPHOPANTETHEINE"/>
    <property type="match status" value="1"/>
</dbReference>
<dbReference type="InterPro" id="IPR006162">
    <property type="entry name" value="Ppantetheine_attach_site"/>
</dbReference>
<keyword evidence="6" id="KW-0677">Repeat</keyword>
<evidence type="ECO:0000256" key="5">
    <source>
        <dbReference type="ARBA" id="ARBA00022598"/>
    </source>
</evidence>
<feature type="domain" description="Carrier" evidence="9">
    <location>
        <begin position="1014"/>
        <end position="1089"/>
    </location>
</feature>
<dbReference type="Gene3D" id="3.30.559.30">
    <property type="entry name" value="Nonribosomal peptide synthetase, condensation domain"/>
    <property type="match status" value="1"/>
</dbReference>
<keyword evidence="8" id="KW-0511">Multifunctional enzyme</keyword>
<dbReference type="Gene3D" id="3.30.559.10">
    <property type="entry name" value="Chloramphenicol acetyltransferase-like domain"/>
    <property type="match status" value="1"/>
</dbReference>
<evidence type="ECO:0000313" key="10">
    <source>
        <dbReference type="EMBL" id="QQE72804.1"/>
    </source>
</evidence>
<dbReference type="EMBL" id="CP073708">
    <property type="protein sequence ID" value="QUO39882.1"/>
    <property type="molecule type" value="Genomic_DNA"/>
</dbReference>
<evidence type="ECO:0000313" key="12">
    <source>
        <dbReference type="Proteomes" id="UP000595847"/>
    </source>
</evidence>
<evidence type="ECO:0000256" key="2">
    <source>
        <dbReference type="ARBA" id="ARBA00006432"/>
    </source>
</evidence>
<evidence type="ECO:0000259" key="9">
    <source>
        <dbReference type="PROSITE" id="PS50075"/>
    </source>
</evidence>